<dbReference type="GeneTree" id="ENSGT00940000160263"/>
<dbReference type="PANTHER" id="PTHR10807">
    <property type="entry name" value="MYOTUBULARIN-RELATED"/>
    <property type="match status" value="1"/>
</dbReference>
<dbReference type="InterPro" id="IPR010569">
    <property type="entry name" value="Myotubularin-like_Pase_dom"/>
</dbReference>
<evidence type="ECO:0000259" key="5">
    <source>
        <dbReference type="PROSITE" id="PS51339"/>
    </source>
</evidence>
<sequence length="552" mass="64337">KQQAMMFDVITDWQQELKRTHGNITFKAVNINEGYKVSKKTVLYFECVAPIADSSFQEPFGQFNVQIWCWSHNNGSALLKMSEAPKEQDENLQIYKGLMDRIPHGVLEQPPYGSAHVEELSASLPSLQEIQAAYCRFKQLFLIDNTAEFWDSDLKWFSSVENSNWLEVIRQCLKKVIDVIRYLENTTTYVVLLVEDSCDLCCVISSLVQLMMDPYYRTKHGFQSLIQKEWVMGGHCFLDRCNHLRQTEKEEVPIFLLFLDCVWQLLQQYPPAFEFTETYLTVLSDSLYIPIFSTFFFNTPFQRDEPFMADKNQCIQSNPLSYSTVWDWSLQFEPKAQALFKNPLYVEKPKQDKTVQKSQRPKHQRQLSLPLTPNKPSPKKSFFRDEADNFMKTFLGRRISKLINFPEELQNDFREFYEDWHSKPVDLHGILLPHIEGLAVRVWAQRYLRWIPEAQILGGGTFIATSRVFQLMEEIQSLQGKLDEKQISTQLHSEGSEVFSVLHKSRFSSSFPFASLQRHSFKPVIPTNIWRSSGSDEDLAIRDDESVDLGEI</sequence>
<comment type="subcellular location">
    <subcellularLocation>
        <location evidence="1">Cytoplasm</location>
    </subcellularLocation>
</comment>
<dbReference type="GO" id="GO:0048741">
    <property type="term" value="P:skeletal muscle fiber development"/>
    <property type="evidence" value="ECO:0007669"/>
    <property type="project" value="Ensembl"/>
</dbReference>
<name>H2ZS65_LATCH</name>
<evidence type="ECO:0000256" key="4">
    <source>
        <dbReference type="SAM" id="MobiDB-lite"/>
    </source>
</evidence>
<evidence type="ECO:0000313" key="7">
    <source>
        <dbReference type="Proteomes" id="UP000008672"/>
    </source>
</evidence>
<reference evidence="6" key="2">
    <citation type="submission" date="2025-08" db="UniProtKB">
        <authorList>
            <consortium name="Ensembl"/>
        </authorList>
    </citation>
    <scope>IDENTIFICATION</scope>
</reference>
<keyword evidence="3" id="KW-0963">Cytoplasm</keyword>
<feature type="region of interest" description="Disordered" evidence="4">
    <location>
        <begin position="351"/>
        <end position="379"/>
    </location>
</feature>
<dbReference type="HOGENOM" id="CLU_021912_1_1_1"/>
<organism evidence="6 7">
    <name type="scientific">Latimeria chalumnae</name>
    <name type="common">Coelacanth</name>
    <dbReference type="NCBI Taxonomy" id="7897"/>
    <lineage>
        <taxon>Eukaryota</taxon>
        <taxon>Metazoa</taxon>
        <taxon>Chordata</taxon>
        <taxon>Craniata</taxon>
        <taxon>Vertebrata</taxon>
        <taxon>Euteleostomi</taxon>
        <taxon>Coelacanthiformes</taxon>
        <taxon>Coelacanthidae</taxon>
        <taxon>Latimeria</taxon>
    </lineage>
</organism>
<dbReference type="PANTHER" id="PTHR10807:SF37">
    <property type="entry name" value="MYOTUBULARIN-RELATED PROTEIN 12"/>
    <property type="match status" value="1"/>
</dbReference>
<evidence type="ECO:0000313" key="6">
    <source>
        <dbReference type="Ensembl" id="ENSLACP00000000236.1"/>
    </source>
</evidence>
<dbReference type="GO" id="GO:0005737">
    <property type="term" value="C:cytoplasm"/>
    <property type="evidence" value="ECO:0007669"/>
    <property type="project" value="UniProtKB-SubCell"/>
</dbReference>
<dbReference type="Proteomes" id="UP000008672">
    <property type="component" value="Unassembled WGS sequence"/>
</dbReference>
<gene>
    <name evidence="6" type="primary">MTMR12</name>
</gene>
<reference evidence="6" key="3">
    <citation type="submission" date="2025-09" db="UniProtKB">
        <authorList>
            <consortium name="Ensembl"/>
        </authorList>
    </citation>
    <scope>IDENTIFICATION</scope>
</reference>
<keyword evidence="7" id="KW-1185">Reference proteome</keyword>
<dbReference type="OMA" id="AFPKEQE"/>
<dbReference type="InterPro" id="IPR030564">
    <property type="entry name" value="Myotubularin"/>
</dbReference>
<evidence type="ECO:0000256" key="3">
    <source>
        <dbReference type="ARBA" id="ARBA00022490"/>
    </source>
</evidence>
<dbReference type="PROSITE" id="PS51339">
    <property type="entry name" value="PPASE_MYOTUBULARIN"/>
    <property type="match status" value="1"/>
</dbReference>
<dbReference type="InterPro" id="IPR022587">
    <property type="entry name" value="MTMR12-like_C"/>
</dbReference>
<dbReference type="EMBL" id="AFYH01215815">
    <property type="status" value="NOT_ANNOTATED_CDS"/>
    <property type="molecule type" value="Genomic_DNA"/>
</dbReference>
<dbReference type="EMBL" id="AFYH01215818">
    <property type="status" value="NOT_ANNOTATED_CDS"/>
    <property type="molecule type" value="Genomic_DNA"/>
</dbReference>
<dbReference type="SUPFAM" id="SSF52799">
    <property type="entry name" value="(Phosphotyrosine protein) phosphatases II"/>
    <property type="match status" value="1"/>
</dbReference>
<protein>
    <submittedName>
        <fullName evidence="6">Myotubularin related protein 12</fullName>
    </submittedName>
</protein>
<dbReference type="Ensembl" id="ENSLACT00000000238.1">
    <property type="protein sequence ID" value="ENSLACP00000000236.1"/>
    <property type="gene ID" value="ENSLACG00000000213.1"/>
</dbReference>
<dbReference type="InParanoid" id="H2ZS65"/>
<dbReference type="FunCoup" id="H2ZS65">
    <property type="interactions" value="2085"/>
</dbReference>
<dbReference type="Pfam" id="PF12578">
    <property type="entry name" value="3-PAP"/>
    <property type="match status" value="1"/>
</dbReference>
<reference evidence="7" key="1">
    <citation type="submission" date="2011-08" db="EMBL/GenBank/DDBJ databases">
        <title>The draft genome of Latimeria chalumnae.</title>
        <authorList>
            <person name="Di Palma F."/>
            <person name="Alfoldi J."/>
            <person name="Johnson J."/>
            <person name="Berlin A."/>
            <person name="Gnerre S."/>
            <person name="Jaffe D."/>
            <person name="MacCallum I."/>
            <person name="Young S."/>
            <person name="Walker B.J."/>
            <person name="Lander E."/>
            <person name="Lindblad-Toh K."/>
        </authorList>
    </citation>
    <scope>NUCLEOTIDE SEQUENCE [LARGE SCALE GENOMIC DNA]</scope>
    <source>
        <strain evidence="7">Wild caught</strain>
    </source>
</reference>
<dbReference type="AlphaFoldDB" id="H2ZS65"/>
<dbReference type="GO" id="GO:0046856">
    <property type="term" value="P:phosphatidylinositol dephosphorylation"/>
    <property type="evidence" value="ECO:0007669"/>
    <property type="project" value="TreeGrafter"/>
</dbReference>
<comment type="similarity">
    <text evidence="2">Belongs to the protein-tyrosine phosphatase family. Non-receptor class myotubularin subfamily.</text>
</comment>
<dbReference type="GO" id="GO:0007626">
    <property type="term" value="P:locomotory behavior"/>
    <property type="evidence" value="ECO:0007669"/>
    <property type="project" value="Ensembl"/>
</dbReference>
<evidence type="ECO:0000256" key="1">
    <source>
        <dbReference type="ARBA" id="ARBA00004496"/>
    </source>
</evidence>
<feature type="domain" description="Myotubularin phosphatase" evidence="5">
    <location>
        <begin position="7"/>
        <end position="447"/>
    </location>
</feature>
<evidence type="ECO:0000256" key="2">
    <source>
        <dbReference type="ARBA" id="ARBA00007471"/>
    </source>
</evidence>
<dbReference type="STRING" id="7897.ENSLACP00000000236"/>
<dbReference type="eggNOG" id="KOG1089">
    <property type="taxonomic scope" value="Eukaryota"/>
</dbReference>
<dbReference type="EMBL" id="AFYH01215817">
    <property type="status" value="NOT_ANNOTATED_CDS"/>
    <property type="molecule type" value="Genomic_DNA"/>
</dbReference>
<proteinExistence type="inferred from homology"/>
<dbReference type="Pfam" id="PF06602">
    <property type="entry name" value="Myotub-related"/>
    <property type="match status" value="1"/>
</dbReference>
<dbReference type="EMBL" id="AFYH01215816">
    <property type="status" value="NOT_ANNOTATED_CDS"/>
    <property type="molecule type" value="Genomic_DNA"/>
</dbReference>
<dbReference type="InterPro" id="IPR029021">
    <property type="entry name" value="Prot-tyrosine_phosphatase-like"/>
</dbReference>
<dbReference type="GO" id="GO:0016020">
    <property type="term" value="C:membrane"/>
    <property type="evidence" value="ECO:0007669"/>
    <property type="project" value="TreeGrafter"/>
</dbReference>
<accession>H2ZS65</accession>